<evidence type="ECO:0000256" key="1">
    <source>
        <dbReference type="ARBA" id="ARBA00006781"/>
    </source>
</evidence>
<protein>
    <submittedName>
        <fullName evidence="2">Uncharacterized protein</fullName>
    </submittedName>
</protein>
<organism evidence="2 3">
    <name type="scientific">Dracunculus medinensis</name>
    <name type="common">Guinea worm</name>
    <dbReference type="NCBI Taxonomy" id="318479"/>
    <lineage>
        <taxon>Eukaryota</taxon>
        <taxon>Metazoa</taxon>
        <taxon>Ecdysozoa</taxon>
        <taxon>Nematoda</taxon>
        <taxon>Chromadorea</taxon>
        <taxon>Rhabditida</taxon>
        <taxon>Spirurina</taxon>
        <taxon>Dracunculoidea</taxon>
        <taxon>Dracunculidae</taxon>
        <taxon>Dracunculus</taxon>
    </lineage>
</organism>
<dbReference type="AlphaFoldDB" id="A0A3P7SIG9"/>
<dbReference type="Proteomes" id="UP000274756">
    <property type="component" value="Unassembled WGS sequence"/>
</dbReference>
<gene>
    <name evidence="2" type="ORF">DME_LOCUS3965</name>
</gene>
<dbReference type="PANTHER" id="PTHR13261:SF0">
    <property type="entry name" value="BRCA2 AND CDKN1A-INTERACTING PROTEIN"/>
    <property type="match status" value="1"/>
</dbReference>
<dbReference type="PANTHER" id="PTHR13261">
    <property type="entry name" value="BRCA2 AND CDKN1A INTERACTING PROTEIN"/>
    <property type="match status" value="1"/>
</dbReference>
<evidence type="ECO:0000313" key="3">
    <source>
        <dbReference type="Proteomes" id="UP000274756"/>
    </source>
</evidence>
<dbReference type="STRING" id="318479.A0A3P7SIG9"/>
<dbReference type="InterPro" id="IPR025602">
    <property type="entry name" value="BCP1_family"/>
</dbReference>
<comment type="similarity">
    <text evidence="1">Belongs to the BCP1 family.</text>
</comment>
<dbReference type="GO" id="GO:0005634">
    <property type="term" value="C:nucleus"/>
    <property type="evidence" value="ECO:0007669"/>
    <property type="project" value="TreeGrafter"/>
</dbReference>
<name>A0A3P7SIG9_DRAME</name>
<dbReference type="EMBL" id="UYYG01000233">
    <property type="protein sequence ID" value="VDN53992.1"/>
    <property type="molecule type" value="Genomic_DNA"/>
</dbReference>
<reference evidence="2 3" key="1">
    <citation type="submission" date="2018-11" db="EMBL/GenBank/DDBJ databases">
        <authorList>
            <consortium name="Pathogen Informatics"/>
        </authorList>
    </citation>
    <scope>NUCLEOTIDE SEQUENCE [LARGE SCALE GENOMIC DNA]</scope>
</reference>
<keyword evidence="3" id="KW-1185">Reference proteome</keyword>
<proteinExistence type="inferred from homology"/>
<evidence type="ECO:0000313" key="2">
    <source>
        <dbReference type="EMBL" id="VDN53992.1"/>
    </source>
</evidence>
<dbReference type="Pfam" id="PF13862">
    <property type="entry name" value="BCCIP"/>
    <property type="match status" value="1"/>
</dbReference>
<dbReference type="OrthoDB" id="27543at2759"/>
<accession>A0A3P7SIG9</accession>
<sequence length="318" mass="36491">MQNVGRTTIVIKKFFNSSEDEEGDFLMNIDNLENAERLNFDFEAYPLIDSDKDGIISLLTAPVDLNSLADKLINLFNRRRLDTAEEFADEDGEDLICGKYAFDIWDLLKSRVHKYIEENIINQLIELFNMNYSVGLLINERFLYFPPSIAAPAFNSLKNDMKAFESFCNFTTVLLIIKIRIAEAATVSSQFSIKKKGKKMGKVAKKRAAAAFISDSDVIYGNAEEELGLFLIQAFNTIERQFLGIMNFDYFQYPVHSEVEKESKFGSFVVSGVIFWPYRRICFLNNEQFKNFVDNVSILWASGTVLQTHKVLEIHVHL</sequence>